<protein>
    <submittedName>
        <fullName evidence="2">DUF2325 domain-containing protein</fullName>
    </submittedName>
</protein>
<reference evidence="3" key="1">
    <citation type="submission" date="2019-09" db="EMBL/GenBank/DDBJ databases">
        <title>Mumia zhuanghuii sp. nov. isolated from the intestinal contents of plateau pika (Ochotona curzoniae) in the Qinghai-Tibet plateau of China.</title>
        <authorList>
            <person name="Tian Z."/>
        </authorList>
    </citation>
    <scope>NUCLEOTIDE SEQUENCE [LARGE SCALE GENOMIC DNA]</scope>
    <source>
        <strain evidence="3">DSM 25564</strain>
    </source>
</reference>
<dbReference type="EMBL" id="VYRZ01000003">
    <property type="protein sequence ID" value="KAA9085419.1"/>
    <property type="molecule type" value="Genomic_DNA"/>
</dbReference>
<feature type="compositionally biased region" description="Polar residues" evidence="1">
    <location>
        <begin position="31"/>
        <end position="40"/>
    </location>
</feature>
<dbReference type="OrthoDB" id="9988484at2"/>
<comment type="caution">
    <text evidence="2">The sequence shown here is derived from an EMBL/GenBank/DDBJ whole genome shotgun (WGS) entry which is preliminary data.</text>
</comment>
<dbReference type="RefSeq" id="WP_150420141.1">
    <property type="nucleotide sequence ID" value="NZ_VYRZ01000003.1"/>
</dbReference>
<dbReference type="AlphaFoldDB" id="A0A5J5ITS5"/>
<proteinExistence type="predicted"/>
<gene>
    <name evidence="2" type="ORF">F6B42_13220</name>
</gene>
<evidence type="ECO:0000256" key="1">
    <source>
        <dbReference type="SAM" id="MobiDB-lite"/>
    </source>
</evidence>
<name>A0A5J5ITS5_9MICO</name>
<organism evidence="2 3">
    <name type="scientific">Microbacterium radiodurans</name>
    <dbReference type="NCBI Taxonomy" id="661398"/>
    <lineage>
        <taxon>Bacteria</taxon>
        <taxon>Bacillati</taxon>
        <taxon>Actinomycetota</taxon>
        <taxon>Actinomycetes</taxon>
        <taxon>Micrococcales</taxon>
        <taxon>Microbacteriaceae</taxon>
        <taxon>Microbacterium</taxon>
    </lineage>
</organism>
<evidence type="ECO:0000313" key="2">
    <source>
        <dbReference type="EMBL" id="KAA9085419.1"/>
    </source>
</evidence>
<evidence type="ECO:0000313" key="3">
    <source>
        <dbReference type="Proteomes" id="UP000327039"/>
    </source>
</evidence>
<sequence length="212" mass="23018">MLPAALMRLAHRGIGELLSRPPLESDEGDSSKSLSAPYSGQPATHKLLLRDIVGLGEVDEELALGTHESLWGGPISSISCVPPPPSDLPVHLKPNLPTPAELRQRATEYFERRRILIIGGQIDGDVIRALGDELGIKQELVRWVPSEKNKRARNLKDVIGGLPVDAIVVCVVGKVGHDVSGEVKDNTQRRAVLLCESRFSSQILDDLRGLVP</sequence>
<keyword evidence="3" id="KW-1185">Reference proteome</keyword>
<feature type="region of interest" description="Disordered" evidence="1">
    <location>
        <begin position="19"/>
        <end position="40"/>
    </location>
</feature>
<accession>A0A5J5ITS5</accession>
<dbReference type="Proteomes" id="UP000327039">
    <property type="component" value="Unassembled WGS sequence"/>
</dbReference>